<keyword evidence="3" id="KW-1185">Reference proteome</keyword>
<gene>
    <name evidence="2" type="ORF">SAMN04488069_10794</name>
</gene>
<dbReference type="SMART" id="SM00860">
    <property type="entry name" value="SMI1_KNR4"/>
    <property type="match status" value="1"/>
</dbReference>
<accession>A0A1H3IPZ7</accession>
<feature type="domain" description="Knr4/Smi1-like" evidence="1">
    <location>
        <begin position="62"/>
        <end position="183"/>
    </location>
</feature>
<name>A0A1H3IPZ7_9BACT</name>
<proteinExistence type="predicted"/>
<evidence type="ECO:0000259" key="1">
    <source>
        <dbReference type="SMART" id="SM00860"/>
    </source>
</evidence>
<dbReference type="Pfam" id="PF09346">
    <property type="entry name" value="SMI1_KNR4"/>
    <property type="match status" value="1"/>
</dbReference>
<dbReference type="Gene3D" id="3.40.1580.10">
    <property type="entry name" value="SMI1/KNR4-like"/>
    <property type="match status" value="1"/>
</dbReference>
<evidence type="ECO:0000313" key="2">
    <source>
        <dbReference type="EMBL" id="SDY29339.1"/>
    </source>
</evidence>
<dbReference type="AlphaFoldDB" id="A0A1H3IPZ7"/>
<sequence>MTLQSANQEIISLVVDKHLALWADDVLNRIYTKGEAEPEMIRSFHDTATGEEYDIWIPIPTQIKEQEIDEVEEVLKHALPESYRFFLQYKFFFDLYIDQLNVRNHTPSRWKKELVDRVLDGYPEEFLIDKGYLAFADYSDWGHLCFDTNRSKPGNEYPVVLWDHDSPQDVTLMADSFTEMLQLLSAADDKNRQQNEQE</sequence>
<evidence type="ECO:0000313" key="3">
    <source>
        <dbReference type="Proteomes" id="UP000199249"/>
    </source>
</evidence>
<dbReference type="Proteomes" id="UP000199249">
    <property type="component" value="Unassembled WGS sequence"/>
</dbReference>
<organism evidence="2 3">
    <name type="scientific">Hymenobacter psychrophilus</name>
    <dbReference type="NCBI Taxonomy" id="651662"/>
    <lineage>
        <taxon>Bacteria</taxon>
        <taxon>Pseudomonadati</taxon>
        <taxon>Bacteroidota</taxon>
        <taxon>Cytophagia</taxon>
        <taxon>Cytophagales</taxon>
        <taxon>Hymenobacteraceae</taxon>
        <taxon>Hymenobacter</taxon>
    </lineage>
</organism>
<dbReference type="InterPro" id="IPR018958">
    <property type="entry name" value="Knr4/Smi1-like_dom"/>
</dbReference>
<dbReference type="InterPro" id="IPR037883">
    <property type="entry name" value="Knr4/Smi1-like_sf"/>
</dbReference>
<reference evidence="3" key="1">
    <citation type="submission" date="2016-10" db="EMBL/GenBank/DDBJ databases">
        <authorList>
            <person name="Varghese N."/>
            <person name="Submissions S."/>
        </authorList>
    </citation>
    <scope>NUCLEOTIDE SEQUENCE [LARGE SCALE GENOMIC DNA]</scope>
    <source>
        <strain evidence="3">CGMCC 1.8975</strain>
    </source>
</reference>
<dbReference type="EMBL" id="FNOV01000007">
    <property type="protein sequence ID" value="SDY29339.1"/>
    <property type="molecule type" value="Genomic_DNA"/>
</dbReference>
<dbReference type="RefSeq" id="WP_092740261.1">
    <property type="nucleotide sequence ID" value="NZ_FNOV01000007.1"/>
</dbReference>
<dbReference type="STRING" id="651662.SAMN04488069_10794"/>
<protein>
    <submittedName>
        <fullName evidence="2">SMI1-KNR4 cell-wall</fullName>
    </submittedName>
</protein>
<dbReference type="SUPFAM" id="SSF160631">
    <property type="entry name" value="SMI1/KNR4-like"/>
    <property type="match status" value="1"/>
</dbReference>